<feature type="region of interest" description="Disordered" evidence="1">
    <location>
        <begin position="293"/>
        <end position="337"/>
    </location>
</feature>
<protein>
    <submittedName>
        <fullName evidence="2">Uncharacterized protein</fullName>
    </submittedName>
</protein>
<gene>
    <name evidence="2" type="ORF">P7K49_020471</name>
</gene>
<feature type="compositionally biased region" description="Gly residues" evidence="1">
    <location>
        <begin position="81"/>
        <end position="94"/>
    </location>
</feature>
<feature type="region of interest" description="Disordered" evidence="1">
    <location>
        <begin position="1"/>
        <end position="192"/>
    </location>
</feature>
<feature type="region of interest" description="Disordered" evidence="1">
    <location>
        <begin position="208"/>
        <end position="248"/>
    </location>
</feature>
<proteinExistence type="predicted"/>
<evidence type="ECO:0000313" key="2">
    <source>
        <dbReference type="EMBL" id="KAK2102804.1"/>
    </source>
</evidence>
<dbReference type="EMBL" id="JASSZA010000009">
    <property type="protein sequence ID" value="KAK2102804.1"/>
    <property type="molecule type" value="Genomic_DNA"/>
</dbReference>
<sequence length="337" mass="34700">MVSGGACRPPPPRPPRARARLQKAAGRSAPAACPGPAPPRAPGLGEGARADGRAEREPGHLRQAGAAAAAQVRSLLSPTWRGGGGGPEAAGAGAGRLERWAAPAAALGSREGARGRPQKPFRFVQRLPARRGRDAGGGGESASSIVQTPSGPPPPSPPRAPWPAPRRSPPAPARPAARSRLPGPAPSSLRSLQSASRLNLALWAAWSESSRRPGKMGASAGSQRPGARGAHVPPRSARRPGRGLGPEMFLARAVGPGPRLPFHTGSSCLFYEGSRCFCSLHGGEEDSAAAAARGFRSPVSVRPAWPGRHLGDRTSPRPRPGLLGIGPWARPEAPEDR</sequence>
<accession>A0ABQ9V195</accession>
<keyword evidence="3" id="KW-1185">Reference proteome</keyword>
<feature type="compositionally biased region" description="Pro residues" evidence="1">
    <location>
        <begin position="150"/>
        <end position="173"/>
    </location>
</feature>
<feature type="compositionally biased region" description="Basic and acidic residues" evidence="1">
    <location>
        <begin position="48"/>
        <end position="60"/>
    </location>
</feature>
<evidence type="ECO:0000313" key="3">
    <source>
        <dbReference type="Proteomes" id="UP001266305"/>
    </source>
</evidence>
<organism evidence="2 3">
    <name type="scientific">Saguinus oedipus</name>
    <name type="common">Cotton-top tamarin</name>
    <name type="synonym">Oedipomidas oedipus</name>
    <dbReference type="NCBI Taxonomy" id="9490"/>
    <lineage>
        <taxon>Eukaryota</taxon>
        <taxon>Metazoa</taxon>
        <taxon>Chordata</taxon>
        <taxon>Craniata</taxon>
        <taxon>Vertebrata</taxon>
        <taxon>Euteleostomi</taxon>
        <taxon>Mammalia</taxon>
        <taxon>Eutheria</taxon>
        <taxon>Euarchontoglires</taxon>
        <taxon>Primates</taxon>
        <taxon>Haplorrhini</taxon>
        <taxon>Platyrrhini</taxon>
        <taxon>Cebidae</taxon>
        <taxon>Callitrichinae</taxon>
        <taxon>Saguinus</taxon>
    </lineage>
</organism>
<name>A0ABQ9V195_SAGOE</name>
<evidence type="ECO:0000256" key="1">
    <source>
        <dbReference type="SAM" id="MobiDB-lite"/>
    </source>
</evidence>
<reference evidence="2 3" key="1">
    <citation type="submission" date="2023-05" db="EMBL/GenBank/DDBJ databases">
        <title>B98-5 Cell Line De Novo Hybrid Assembly: An Optical Mapping Approach.</title>
        <authorList>
            <person name="Kananen K."/>
            <person name="Auerbach J.A."/>
            <person name="Kautto E."/>
            <person name="Blachly J.S."/>
        </authorList>
    </citation>
    <scope>NUCLEOTIDE SEQUENCE [LARGE SCALE GENOMIC DNA]</scope>
    <source>
        <strain evidence="2">B95-8</strain>
        <tissue evidence="2">Cell line</tissue>
    </source>
</reference>
<feature type="compositionally biased region" description="Low complexity" evidence="1">
    <location>
        <begin position="174"/>
        <end position="192"/>
    </location>
</feature>
<comment type="caution">
    <text evidence="2">The sequence shown here is derived from an EMBL/GenBank/DDBJ whole genome shotgun (WGS) entry which is preliminary data.</text>
</comment>
<dbReference type="Proteomes" id="UP001266305">
    <property type="component" value="Unassembled WGS sequence"/>
</dbReference>